<name>A0A0F0CJT3_9BACT</name>
<reference evidence="1 2" key="1">
    <citation type="submission" date="2015-02" db="EMBL/GenBank/DDBJ databases">
        <title>Single-cell genomics of uncultivated deep-branching MTB reveals a conserved set of magnetosome genes.</title>
        <authorList>
            <person name="Kolinko S."/>
            <person name="Richter M."/>
            <person name="Glockner F.O."/>
            <person name="Brachmann A."/>
            <person name="Schuler D."/>
        </authorList>
    </citation>
    <scope>NUCLEOTIDE SEQUENCE [LARGE SCALE GENOMIC DNA]</scope>
    <source>
        <strain evidence="1">SKK-01</strain>
    </source>
</reference>
<dbReference type="EMBL" id="JYNY01000555">
    <property type="protein sequence ID" value="KJJ83497.1"/>
    <property type="molecule type" value="Genomic_DNA"/>
</dbReference>
<dbReference type="AlphaFoldDB" id="A0A0F0CJT3"/>
<evidence type="ECO:0000313" key="2">
    <source>
        <dbReference type="Proteomes" id="UP000033428"/>
    </source>
</evidence>
<dbReference type="Proteomes" id="UP000033428">
    <property type="component" value="Unassembled WGS sequence"/>
</dbReference>
<gene>
    <name evidence="1" type="ORF">OMAG_002633</name>
</gene>
<accession>A0A0F0CJT3</accession>
<comment type="caution">
    <text evidence="1">The sequence shown here is derived from an EMBL/GenBank/DDBJ whole genome shotgun (WGS) entry which is preliminary data.</text>
</comment>
<protein>
    <submittedName>
        <fullName evidence="1">Uncharacterized protein</fullName>
    </submittedName>
</protein>
<evidence type="ECO:0000313" key="1">
    <source>
        <dbReference type="EMBL" id="KJJ83497.1"/>
    </source>
</evidence>
<proteinExistence type="predicted"/>
<keyword evidence="2" id="KW-1185">Reference proteome</keyword>
<organism evidence="1 2">
    <name type="scientific">Candidatus Omnitrophus magneticus</name>
    <dbReference type="NCBI Taxonomy" id="1609969"/>
    <lineage>
        <taxon>Bacteria</taxon>
        <taxon>Pseudomonadati</taxon>
        <taxon>Candidatus Omnitrophota</taxon>
        <taxon>Candidatus Omnitrophus</taxon>
    </lineage>
</organism>
<sequence>MLQKELDKLKVEYDNLVTLNNNNNVTIKAIEVKQRKPDSKFKLEWITEFKERTAKGEVLSYRSFAKEKGVNISTISRGFKRG</sequence>